<dbReference type="Gene3D" id="1.25.40.10">
    <property type="entry name" value="Tetratricopeptide repeat domain"/>
    <property type="match status" value="1"/>
</dbReference>
<accession>A0A3M7PWB4</accession>
<name>A0A3M7PWB4_BRAPC</name>
<evidence type="ECO:0000313" key="2">
    <source>
        <dbReference type="Proteomes" id="UP000276133"/>
    </source>
</evidence>
<dbReference type="OrthoDB" id="381520at2759"/>
<keyword evidence="2" id="KW-1185">Reference proteome</keyword>
<proteinExistence type="predicted"/>
<organism evidence="1 2">
    <name type="scientific">Brachionus plicatilis</name>
    <name type="common">Marine rotifer</name>
    <name type="synonym">Brachionus muelleri</name>
    <dbReference type="NCBI Taxonomy" id="10195"/>
    <lineage>
        <taxon>Eukaryota</taxon>
        <taxon>Metazoa</taxon>
        <taxon>Spiralia</taxon>
        <taxon>Gnathifera</taxon>
        <taxon>Rotifera</taxon>
        <taxon>Eurotatoria</taxon>
        <taxon>Monogononta</taxon>
        <taxon>Pseudotrocha</taxon>
        <taxon>Ploima</taxon>
        <taxon>Brachionidae</taxon>
        <taxon>Brachionus</taxon>
    </lineage>
</organism>
<dbReference type="InterPro" id="IPR011990">
    <property type="entry name" value="TPR-like_helical_dom_sf"/>
</dbReference>
<comment type="caution">
    <text evidence="1">The sequence shown here is derived from an EMBL/GenBank/DDBJ whole genome shotgun (WGS) entry which is preliminary data.</text>
</comment>
<dbReference type="AlphaFoldDB" id="A0A3M7PWB4"/>
<protein>
    <submittedName>
        <fullName evidence="1">Tetratricopeptide repeat</fullName>
    </submittedName>
</protein>
<sequence>MRTGLYKDAGHPEIAESLNSLAVNYESLDDDQTAKKFYFHAYEMRKRLYKDADHSEIAESLKS</sequence>
<reference evidence="1 2" key="1">
    <citation type="journal article" date="2018" name="Sci. Rep.">
        <title>Genomic signatures of local adaptation to the degree of environmental predictability in rotifers.</title>
        <authorList>
            <person name="Franch-Gras L."/>
            <person name="Hahn C."/>
            <person name="Garcia-Roger E.M."/>
            <person name="Carmona M.J."/>
            <person name="Serra M."/>
            <person name="Gomez A."/>
        </authorList>
    </citation>
    <scope>NUCLEOTIDE SEQUENCE [LARGE SCALE GENOMIC DNA]</scope>
    <source>
        <strain evidence="1">HYR1</strain>
    </source>
</reference>
<dbReference type="Proteomes" id="UP000276133">
    <property type="component" value="Unassembled WGS sequence"/>
</dbReference>
<dbReference type="EMBL" id="REGN01008598">
    <property type="protein sequence ID" value="RNA03189.1"/>
    <property type="molecule type" value="Genomic_DNA"/>
</dbReference>
<evidence type="ECO:0000313" key="1">
    <source>
        <dbReference type="EMBL" id="RNA03189.1"/>
    </source>
</evidence>
<gene>
    <name evidence="1" type="ORF">BpHYR1_028697</name>
</gene>